<proteinExistence type="inferred from homology"/>
<comment type="subcellular location">
    <subcellularLocation>
        <location evidence="1">Endomembrane system</location>
        <topology evidence="1">Multi-pass membrane protein</topology>
    </subcellularLocation>
    <subcellularLocation>
        <location evidence="10">Vacuole membrane</location>
    </subcellularLocation>
</comment>
<keyword evidence="9 10" id="KW-0472">Membrane</keyword>
<feature type="transmembrane region" description="Helical" evidence="10">
    <location>
        <begin position="376"/>
        <end position="397"/>
    </location>
</feature>
<feature type="transmembrane region" description="Helical" evidence="10">
    <location>
        <begin position="170"/>
        <end position="189"/>
    </location>
</feature>
<comment type="similarity">
    <text evidence="2 10">Belongs to the Ca(2+):cation antiporter (CaCA) (TC 2.A.19) family.</text>
</comment>
<keyword evidence="7 10" id="KW-1133">Transmembrane helix</keyword>
<dbReference type="AlphaFoldDB" id="A0A1B8GCL6"/>
<dbReference type="RefSeq" id="XP_018127307.1">
    <property type="nucleotide sequence ID" value="XM_018277755.2"/>
</dbReference>
<dbReference type="GeneID" id="28841716"/>
<evidence type="ECO:0000256" key="6">
    <source>
        <dbReference type="ARBA" id="ARBA00022837"/>
    </source>
</evidence>
<evidence type="ECO:0000256" key="5">
    <source>
        <dbReference type="ARBA" id="ARBA00022692"/>
    </source>
</evidence>
<organism evidence="12 13">
    <name type="scientific">Pseudogymnoascus verrucosus</name>
    <dbReference type="NCBI Taxonomy" id="342668"/>
    <lineage>
        <taxon>Eukaryota</taxon>
        <taxon>Fungi</taxon>
        <taxon>Dikarya</taxon>
        <taxon>Ascomycota</taxon>
        <taxon>Pezizomycotina</taxon>
        <taxon>Leotiomycetes</taxon>
        <taxon>Thelebolales</taxon>
        <taxon>Thelebolaceae</taxon>
        <taxon>Pseudogymnoascus</taxon>
    </lineage>
</organism>
<feature type="domain" description="Sodium/calcium exchanger membrane region" evidence="11">
    <location>
        <begin position="279"/>
        <end position="421"/>
    </location>
</feature>
<dbReference type="STRING" id="342668.A0A1B8GCL6"/>
<dbReference type="PANTHER" id="PTHR31503">
    <property type="entry name" value="VACUOLAR CALCIUM ION TRANSPORTER"/>
    <property type="match status" value="1"/>
</dbReference>
<dbReference type="InterPro" id="IPR004713">
    <property type="entry name" value="CaH_exchang"/>
</dbReference>
<dbReference type="PANTHER" id="PTHR31503:SF22">
    <property type="entry name" value="VACUOLAR CALCIUM ION TRANSPORTER"/>
    <property type="match status" value="1"/>
</dbReference>
<evidence type="ECO:0000259" key="11">
    <source>
        <dbReference type="Pfam" id="PF01699"/>
    </source>
</evidence>
<dbReference type="InterPro" id="IPR044880">
    <property type="entry name" value="NCX_ion-bd_dom_sf"/>
</dbReference>
<name>A0A1B8GCL6_9PEZI</name>
<keyword evidence="4 10" id="KW-0109">Calcium transport</keyword>
<keyword evidence="13" id="KW-1185">Reference proteome</keyword>
<dbReference type="GO" id="GO:0000329">
    <property type="term" value="C:fungal-type vacuole membrane"/>
    <property type="evidence" value="ECO:0007669"/>
    <property type="project" value="TreeGrafter"/>
</dbReference>
<feature type="transmembrane region" description="Helical" evidence="10">
    <location>
        <begin position="48"/>
        <end position="78"/>
    </location>
</feature>
<protein>
    <recommendedName>
        <fullName evidence="10">Vacuolar calcium ion transporter</fullName>
    </recommendedName>
</protein>
<keyword evidence="5 10" id="KW-0812">Transmembrane</keyword>
<reference evidence="13" key="2">
    <citation type="journal article" date="2018" name="Nat. Commun.">
        <title>Extreme sensitivity to ultraviolet light in the fungal pathogen causing white-nose syndrome of bats.</title>
        <authorList>
            <person name="Palmer J.M."/>
            <person name="Drees K.P."/>
            <person name="Foster J.T."/>
            <person name="Lindner D.L."/>
        </authorList>
    </citation>
    <scope>NUCLEOTIDE SEQUENCE [LARGE SCALE GENOMIC DNA]</scope>
    <source>
        <strain evidence="13">UAMH 10579</strain>
    </source>
</reference>
<dbReference type="InterPro" id="IPR004798">
    <property type="entry name" value="CAX-like"/>
</dbReference>
<accession>A0A1B8GCL6</accession>
<gene>
    <name evidence="12" type="ORF">VE01_08330</name>
</gene>
<evidence type="ECO:0000256" key="10">
    <source>
        <dbReference type="RuleBase" id="RU365028"/>
    </source>
</evidence>
<evidence type="ECO:0000256" key="7">
    <source>
        <dbReference type="ARBA" id="ARBA00022989"/>
    </source>
</evidence>
<evidence type="ECO:0000256" key="3">
    <source>
        <dbReference type="ARBA" id="ARBA00022448"/>
    </source>
</evidence>
<keyword evidence="10" id="KW-0926">Vacuole</keyword>
<dbReference type="GO" id="GO:0015369">
    <property type="term" value="F:calcium:proton antiporter activity"/>
    <property type="evidence" value="ECO:0007669"/>
    <property type="project" value="UniProtKB-UniRule"/>
</dbReference>
<evidence type="ECO:0000256" key="9">
    <source>
        <dbReference type="ARBA" id="ARBA00023136"/>
    </source>
</evidence>
<dbReference type="GO" id="GO:0006874">
    <property type="term" value="P:intracellular calcium ion homeostasis"/>
    <property type="evidence" value="ECO:0007669"/>
    <property type="project" value="TreeGrafter"/>
</dbReference>
<dbReference type="OrthoDB" id="1699231at2759"/>
<evidence type="ECO:0000256" key="1">
    <source>
        <dbReference type="ARBA" id="ARBA00004127"/>
    </source>
</evidence>
<reference evidence="12 13" key="1">
    <citation type="submission" date="2016-03" db="EMBL/GenBank/DDBJ databases">
        <title>Comparative genomics of Pseudogymnoascus destructans, the fungus causing white-nose syndrome of bats.</title>
        <authorList>
            <person name="Palmer J.M."/>
            <person name="Drees K.P."/>
            <person name="Foster J.T."/>
            <person name="Lindner D.L."/>
        </authorList>
    </citation>
    <scope>NUCLEOTIDE SEQUENCE [LARGE SCALE GENOMIC DNA]</scope>
    <source>
        <strain evidence="12 13">UAMH 10579</strain>
    </source>
</reference>
<keyword evidence="6 10" id="KW-0106">Calcium</keyword>
<dbReference type="GO" id="GO:0012505">
    <property type="term" value="C:endomembrane system"/>
    <property type="evidence" value="ECO:0007669"/>
    <property type="project" value="UniProtKB-SubCell"/>
</dbReference>
<dbReference type="NCBIfam" id="TIGR00378">
    <property type="entry name" value="cax"/>
    <property type="match status" value="1"/>
</dbReference>
<evidence type="ECO:0000313" key="13">
    <source>
        <dbReference type="Proteomes" id="UP000091956"/>
    </source>
</evidence>
<evidence type="ECO:0000256" key="4">
    <source>
        <dbReference type="ARBA" id="ARBA00022568"/>
    </source>
</evidence>
<comment type="caution">
    <text evidence="10">Lacks conserved residue(s) required for the propagation of feature annotation.</text>
</comment>
<keyword evidence="8 10" id="KW-0406">Ion transport</keyword>
<keyword evidence="10" id="KW-0050">Antiport</keyword>
<dbReference type="EMBL" id="KV460252">
    <property type="protein sequence ID" value="OBT93574.1"/>
    <property type="molecule type" value="Genomic_DNA"/>
</dbReference>
<sequence>MSESDPFLNDSAELGGGRAHREDVELGWRRLLVDAGRQVAEQPIVIKVLLGFAPLGFIAGFLGWNAVLVSVFNFLAIIPLSALISDASDTLANRWGSLLGGLVNATFGNTVELIVGILAINQNEIRLAQSTMLGSILSDILLVQGCCFIAAAHGTSILSVNAAIVDALSSLMLVAAVALILPTILYSTLPKGGEDINDKILSFSRATAVVLLLIYVIFLYFQLWTHPSVFLDEKDDVHHEAHGDGIEDPQQQQIDEATREAIKSQEEDDTPSVSEVYSAVAILIISAALITKCTQYFITSLDETAKSLHITKTFIAIFLIPLASNAPELSQVVAASKQRKINFAIGVIIGSILQIALFVLPFLVVIGWYMGRAMDLYFETSQTYILLLAVLSVNQVLQDGKYTYFHGIMLLSMYTVIALAIFIEPYN</sequence>
<feature type="domain" description="Sodium/calcium exchanger membrane region" evidence="11">
    <location>
        <begin position="67"/>
        <end position="224"/>
    </location>
</feature>
<feature type="transmembrane region" description="Helical" evidence="10">
    <location>
        <begin position="276"/>
        <end position="298"/>
    </location>
</feature>
<feature type="transmembrane region" description="Helical" evidence="10">
    <location>
        <begin position="201"/>
        <end position="221"/>
    </location>
</feature>
<dbReference type="InterPro" id="IPR004837">
    <property type="entry name" value="NaCa_Exmemb"/>
</dbReference>
<dbReference type="Pfam" id="PF01699">
    <property type="entry name" value="Na_Ca_ex"/>
    <property type="match status" value="2"/>
</dbReference>
<dbReference type="Proteomes" id="UP000091956">
    <property type="component" value="Unassembled WGS sequence"/>
</dbReference>
<feature type="transmembrane region" description="Helical" evidence="10">
    <location>
        <begin position="343"/>
        <end position="369"/>
    </location>
</feature>
<dbReference type="Gene3D" id="1.20.1420.30">
    <property type="entry name" value="NCX, central ion-binding region"/>
    <property type="match status" value="2"/>
</dbReference>
<feature type="transmembrane region" description="Helical" evidence="10">
    <location>
        <begin position="403"/>
        <end position="423"/>
    </location>
</feature>
<keyword evidence="3 10" id="KW-0813">Transport</keyword>
<comment type="function">
    <text evidence="10">Has a role in promoting intracellular calcium ion sequestration via the exchange of calcium ions for hydrogen ions across the vacuolar membrane. Involved also in manganese ion homeostasis via its uptake into the vacuole.</text>
</comment>
<feature type="transmembrane region" description="Helical" evidence="10">
    <location>
        <begin position="141"/>
        <end position="164"/>
    </location>
</feature>
<feature type="transmembrane region" description="Helical" evidence="10">
    <location>
        <begin position="98"/>
        <end position="120"/>
    </location>
</feature>
<evidence type="ECO:0000256" key="2">
    <source>
        <dbReference type="ARBA" id="ARBA00008170"/>
    </source>
</evidence>
<evidence type="ECO:0000256" key="8">
    <source>
        <dbReference type="ARBA" id="ARBA00023065"/>
    </source>
</evidence>
<evidence type="ECO:0000313" key="12">
    <source>
        <dbReference type="EMBL" id="OBT93574.1"/>
    </source>
</evidence>